<evidence type="ECO:0000256" key="1">
    <source>
        <dbReference type="SAM" id="MobiDB-lite"/>
    </source>
</evidence>
<comment type="caution">
    <text evidence="2">The sequence shown here is derived from an EMBL/GenBank/DDBJ whole genome shotgun (WGS) entry which is preliminary data.</text>
</comment>
<keyword evidence="3" id="KW-1185">Reference proteome</keyword>
<protein>
    <submittedName>
        <fullName evidence="2">Uncharacterized protein</fullName>
    </submittedName>
</protein>
<name>A0A428UIG5_9HYPO</name>
<evidence type="ECO:0000313" key="2">
    <source>
        <dbReference type="EMBL" id="RSM14070.1"/>
    </source>
</evidence>
<gene>
    <name evidence="2" type="ORF">CEP52_001530</name>
</gene>
<dbReference type="AlphaFoldDB" id="A0A428UIG5"/>
<dbReference type="EMBL" id="NKCK01000008">
    <property type="protein sequence ID" value="RSM14070.1"/>
    <property type="molecule type" value="Genomic_DNA"/>
</dbReference>
<sequence length="136" mass="15290">MRQGAEKLSSVCLNVPILHQGSSSAHSSSRLIKRTLNSPPRPEHDSVLHATRSGDHGINAQADRTPFPPIEVPFMLARYLNTPTRYDPFSAYVIHEESLVRAFVVRVILNQLPRFVRFRRNMEDDLVGLGAQFPSS</sequence>
<reference evidence="2 3" key="1">
    <citation type="submission" date="2017-06" db="EMBL/GenBank/DDBJ databases">
        <title>Comparative genomic analysis of Ambrosia Fusariam Clade fungi.</title>
        <authorList>
            <person name="Stajich J.E."/>
            <person name="Carrillo J."/>
            <person name="Kijimoto T."/>
            <person name="Eskalen A."/>
            <person name="O'Donnell K."/>
            <person name="Kasson M."/>
        </authorList>
    </citation>
    <scope>NUCLEOTIDE SEQUENCE [LARGE SCALE GENOMIC DNA]</scope>
    <source>
        <strain evidence="2 3">NRRL62579</strain>
    </source>
</reference>
<dbReference type="Proteomes" id="UP000287144">
    <property type="component" value="Unassembled WGS sequence"/>
</dbReference>
<feature type="region of interest" description="Disordered" evidence="1">
    <location>
        <begin position="21"/>
        <end position="44"/>
    </location>
</feature>
<accession>A0A428UIG5</accession>
<evidence type="ECO:0000313" key="3">
    <source>
        <dbReference type="Proteomes" id="UP000287144"/>
    </source>
</evidence>
<organism evidence="2 3">
    <name type="scientific">Fusarium oligoseptatum</name>
    <dbReference type="NCBI Taxonomy" id="2604345"/>
    <lineage>
        <taxon>Eukaryota</taxon>
        <taxon>Fungi</taxon>
        <taxon>Dikarya</taxon>
        <taxon>Ascomycota</taxon>
        <taxon>Pezizomycotina</taxon>
        <taxon>Sordariomycetes</taxon>
        <taxon>Hypocreomycetidae</taxon>
        <taxon>Hypocreales</taxon>
        <taxon>Nectriaceae</taxon>
        <taxon>Fusarium</taxon>
        <taxon>Fusarium solani species complex</taxon>
    </lineage>
</organism>
<proteinExistence type="predicted"/>